<feature type="domain" description="SLH" evidence="4">
    <location>
        <begin position="34"/>
        <end position="91"/>
    </location>
</feature>
<dbReference type="EMBL" id="QFGA01000001">
    <property type="protein sequence ID" value="TEB07093.1"/>
    <property type="molecule type" value="Genomic_DNA"/>
</dbReference>
<evidence type="ECO:0000259" key="4">
    <source>
        <dbReference type="PROSITE" id="PS51272"/>
    </source>
</evidence>
<dbReference type="GO" id="GO:0045493">
    <property type="term" value="P:xylan catabolic process"/>
    <property type="evidence" value="ECO:0007669"/>
    <property type="project" value="UniProtKB-KW"/>
</dbReference>
<feature type="signal peptide" evidence="3">
    <location>
        <begin position="1"/>
        <end position="27"/>
    </location>
</feature>
<feature type="region of interest" description="Disordered" evidence="2">
    <location>
        <begin position="299"/>
        <end position="356"/>
    </location>
</feature>
<dbReference type="InterPro" id="IPR001119">
    <property type="entry name" value="SLH_dom"/>
</dbReference>
<dbReference type="RefSeq" id="WP_190239081.1">
    <property type="nucleotide sequence ID" value="NZ_QFGA01000001.1"/>
</dbReference>
<protein>
    <submittedName>
        <fullName evidence="5">Endo-1,4-beta-xylanase A</fullName>
        <ecNumber evidence="5">3.2.1.8</ecNumber>
    </submittedName>
</protein>
<accession>A0A4Y7RE90</accession>
<organism evidence="5 6">
    <name type="scientific">Pelotomaculum schinkii</name>
    <dbReference type="NCBI Taxonomy" id="78350"/>
    <lineage>
        <taxon>Bacteria</taxon>
        <taxon>Bacillati</taxon>
        <taxon>Bacillota</taxon>
        <taxon>Clostridia</taxon>
        <taxon>Eubacteriales</taxon>
        <taxon>Desulfotomaculaceae</taxon>
        <taxon>Pelotomaculum</taxon>
    </lineage>
</organism>
<dbReference type="Pfam" id="PF00395">
    <property type="entry name" value="SLH"/>
    <property type="match status" value="3"/>
</dbReference>
<dbReference type="Proteomes" id="UP000298324">
    <property type="component" value="Unassembled WGS sequence"/>
</dbReference>
<keyword evidence="1" id="KW-0677">Repeat</keyword>
<evidence type="ECO:0000256" key="2">
    <source>
        <dbReference type="SAM" id="MobiDB-lite"/>
    </source>
</evidence>
<dbReference type="EC" id="3.2.1.8" evidence="5"/>
<dbReference type="PANTHER" id="PTHR43308:SF5">
    <property type="entry name" value="S-LAYER PROTEIN _ PEPTIDOGLYCAN ENDO-BETA-N-ACETYLGLUCOSAMINIDASE"/>
    <property type="match status" value="1"/>
</dbReference>
<dbReference type="GO" id="GO:0031176">
    <property type="term" value="F:endo-1,4-beta-xylanase activity"/>
    <property type="evidence" value="ECO:0007669"/>
    <property type="project" value="UniProtKB-EC"/>
</dbReference>
<feature type="domain" description="SLH" evidence="4">
    <location>
        <begin position="92"/>
        <end position="159"/>
    </location>
</feature>
<gene>
    <name evidence="5" type="primary">xynA1_2</name>
    <name evidence="5" type="ORF">Psch_00635</name>
</gene>
<evidence type="ECO:0000313" key="5">
    <source>
        <dbReference type="EMBL" id="TEB07093.1"/>
    </source>
</evidence>
<keyword evidence="5" id="KW-0624">Polysaccharide degradation</keyword>
<evidence type="ECO:0000256" key="3">
    <source>
        <dbReference type="SAM" id="SignalP"/>
    </source>
</evidence>
<comment type="caution">
    <text evidence="5">The sequence shown here is derived from an EMBL/GenBank/DDBJ whole genome shotgun (WGS) entry which is preliminary data.</text>
</comment>
<dbReference type="PANTHER" id="PTHR43308">
    <property type="entry name" value="OUTER MEMBRANE PROTEIN ALPHA-RELATED"/>
    <property type="match status" value="1"/>
</dbReference>
<keyword evidence="5" id="KW-0858">Xylan degradation</keyword>
<sequence>MRKKLSCCIVFLAVLFLAAAAGGSVYAAETAAQEPVAFADVNDSFWAKPAIDNWSSRGIVKGSGQNFNPNARITRAEMMSILGRIFGYGGTTDNPFADIKKGDWYYDALIKAYAKGILQGNFDGNGNRTARPNDPLTRAEAAVLYARIFSVAGNTGSSSNFKDTLPDWAKEAIDGMEAAGYVHGVGNGLYHPEGSLTRAEAVQMLDNIVKLYVYRPGSYTGNIGGNVVVNTPDANLQNMKITGNLYLAEGIGEGAVSLENITVTGNTFVRGGGAGKIKIVNCDLGMPVVEKEGIDLDKQTEDQPQPAPAPPDNTGGWGGSGGSGGSGGAGDPEDPDEPDDPGSSAPNLDGGEIIDY</sequence>
<evidence type="ECO:0000313" key="6">
    <source>
        <dbReference type="Proteomes" id="UP000298324"/>
    </source>
</evidence>
<keyword evidence="5" id="KW-0378">Hydrolase</keyword>
<feature type="chain" id="PRO_5021460600" evidence="3">
    <location>
        <begin position="28"/>
        <end position="356"/>
    </location>
</feature>
<feature type="domain" description="SLH" evidence="4">
    <location>
        <begin position="160"/>
        <end position="219"/>
    </location>
</feature>
<dbReference type="InterPro" id="IPR051465">
    <property type="entry name" value="Cell_Envelope_Struct_Comp"/>
</dbReference>
<dbReference type="AlphaFoldDB" id="A0A4Y7RE90"/>
<keyword evidence="5" id="KW-0326">Glycosidase</keyword>
<evidence type="ECO:0000256" key="1">
    <source>
        <dbReference type="ARBA" id="ARBA00022737"/>
    </source>
</evidence>
<name>A0A4Y7RE90_9FIRM</name>
<feature type="compositionally biased region" description="Acidic residues" evidence="2">
    <location>
        <begin position="331"/>
        <end position="340"/>
    </location>
</feature>
<proteinExistence type="predicted"/>
<keyword evidence="5" id="KW-0119">Carbohydrate metabolism</keyword>
<dbReference type="PROSITE" id="PS51272">
    <property type="entry name" value="SLH"/>
    <property type="match status" value="3"/>
</dbReference>
<keyword evidence="6" id="KW-1185">Reference proteome</keyword>
<keyword evidence="3" id="KW-0732">Signal</keyword>
<reference evidence="5 6" key="1">
    <citation type="journal article" date="2018" name="Environ. Microbiol.">
        <title>Novel energy conservation strategies and behaviour of Pelotomaculum schinkii driving syntrophic propionate catabolism.</title>
        <authorList>
            <person name="Hidalgo-Ahumada C.A.P."/>
            <person name="Nobu M.K."/>
            <person name="Narihiro T."/>
            <person name="Tamaki H."/>
            <person name="Liu W.T."/>
            <person name="Kamagata Y."/>
            <person name="Stams A.J.M."/>
            <person name="Imachi H."/>
            <person name="Sousa D.Z."/>
        </authorList>
    </citation>
    <scope>NUCLEOTIDE SEQUENCE [LARGE SCALE GENOMIC DNA]</scope>
    <source>
        <strain evidence="5 6">HH</strain>
    </source>
</reference>
<feature type="compositionally biased region" description="Gly residues" evidence="2">
    <location>
        <begin position="315"/>
        <end position="330"/>
    </location>
</feature>